<protein>
    <submittedName>
        <fullName evidence="1">PTS mannose/fructose/sorbose transporter subunit IIB</fullName>
    </submittedName>
</protein>
<dbReference type="EMBL" id="DPPF01000164">
    <property type="protein sequence ID" value="HCW93604.1"/>
    <property type="molecule type" value="Genomic_DNA"/>
</dbReference>
<name>A0A3D5QD56_FLESI</name>
<evidence type="ECO:0000313" key="1">
    <source>
        <dbReference type="EMBL" id="HCW93604.1"/>
    </source>
</evidence>
<organism evidence="1 2">
    <name type="scientific">Flexistipes sinusarabici</name>
    <dbReference type="NCBI Taxonomy" id="2352"/>
    <lineage>
        <taxon>Bacteria</taxon>
        <taxon>Pseudomonadati</taxon>
        <taxon>Deferribacterota</taxon>
        <taxon>Deferribacteres</taxon>
        <taxon>Deferribacterales</taxon>
        <taxon>Flexistipitaceae</taxon>
        <taxon>Flexistipes</taxon>
    </lineage>
</organism>
<feature type="non-terminal residue" evidence="1">
    <location>
        <position position="1"/>
    </location>
</feature>
<accession>A0A3D5QD56</accession>
<dbReference type="AlphaFoldDB" id="A0A3D5QD56"/>
<comment type="caution">
    <text evidence="1">The sequence shown here is derived from an EMBL/GenBank/DDBJ whole genome shotgun (WGS) entry which is preliminary data.</text>
</comment>
<dbReference type="Proteomes" id="UP000262325">
    <property type="component" value="Unassembled WGS sequence"/>
</dbReference>
<proteinExistence type="predicted"/>
<evidence type="ECO:0000313" key="2">
    <source>
        <dbReference type="Proteomes" id="UP000262325"/>
    </source>
</evidence>
<gene>
    <name evidence="1" type="ORF">DHM44_07970</name>
</gene>
<reference evidence="1 2" key="1">
    <citation type="journal article" date="2018" name="Nat. Biotechnol.">
        <title>A standardized bacterial taxonomy based on genome phylogeny substantially revises the tree of life.</title>
        <authorList>
            <person name="Parks D.H."/>
            <person name="Chuvochina M."/>
            <person name="Waite D.W."/>
            <person name="Rinke C."/>
            <person name="Skarshewski A."/>
            <person name="Chaumeil P.A."/>
            <person name="Hugenholtz P."/>
        </authorList>
    </citation>
    <scope>NUCLEOTIDE SEQUENCE [LARGE SCALE GENOMIC DNA]</scope>
    <source>
        <strain evidence="1">UBA8672</strain>
    </source>
</reference>
<sequence>EHKIEITDTVFLDKEEVLKLSELRDRFNIYVKKLPWETAVEIKNFINLIED</sequence>